<evidence type="ECO:0000313" key="2">
    <source>
        <dbReference type="Proteomes" id="UP001596989"/>
    </source>
</evidence>
<dbReference type="RefSeq" id="WP_377567671.1">
    <property type="nucleotide sequence ID" value="NZ_JBHTJZ010000066.1"/>
</dbReference>
<organism evidence="1 2">
    <name type="scientific">Paenibacillus chungangensis</name>
    <dbReference type="NCBI Taxonomy" id="696535"/>
    <lineage>
        <taxon>Bacteria</taxon>
        <taxon>Bacillati</taxon>
        <taxon>Bacillota</taxon>
        <taxon>Bacilli</taxon>
        <taxon>Bacillales</taxon>
        <taxon>Paenibacillaceae</taxon>
        <taxon>Paenibacillus</taxon>
    </lineage>
</organism>
<keyword evidence="2" id="KW-1185">Reference proteome</keyword>
<dbReference type="Proteomes" id="UP001596989">
    <property type="component" value="Unassembled WGS sequence"/>
</dbReference>
<reference evidence="2" key="1">
    <citation type="journal article" date="2019" name="Int. J. Syst. Evol. Microbiol.">
        <title>The Global Catalogue of Microorganisms (GCM) 10K type strain sequencing project: providing services to taxonomists for standard genome sequencing and annotation.</title>
        <authorList>
            <consortium name="The Broad Institute Genomics Platform"/>
            <consortium name="The Broad Institute Genome Sequencing Center for Infectious Disease"/>
            <person name="Wu L."/>
            <person name="Ma J."/>
        </authorList>
    </citation>
    <scope>NUCLEOTIDE SEQUENCE [LARGE SCALE GENOMIC DNA]</scope>
    <source>
        <strain evidence="2">CCUG 59129</strain>
    </source>
</reference>
<evidence type="ECO:0000313" key="1">
    <source>
        <dbReference type="EMBL" id="MFD0961776.1"/>
    </source>
</evidence>
<dbReference type="EMBL" id="JBHTJZ010000066">
    <property type="protein sequence ID" value="MFD0961776.1"/>
    <property type="molecule type" value="Genomic_DNA"/>
</dbReference>
<gene>
    <name evidence="1" type="ORF">ACFQ2I_20750</name>
</gene>
<proteinExistence type="predicted"/>
<sequence length="59" mass="7357">MILESDYRRRAMAQWQHTKQHELEQLRTDMEDTARRWSSLLERIRKTAYYILRFGDRSI</sequence>
<name>A0ABW3HWA0_9BACL</name>
<protein>
    <submittedName>
        <fullName evidence="1">Uncharacterized protein</fullName>
    </submittedName>
</protein>
<accession>A0ABW3HWA0</accession>
<comment type="caution">
    <text evidence="1">The sequence shown here is derived from an EMBL/GenBank/DDBJ whole genome shotgun (WGS) entry which is preliminary data.</text>
</comment>